<keyword evidence="1" id="KW-0472">Membrane</keyword>
<feature type="transmembrane region" description="Helical" evidence="1">
    <location>
        <begin position="64"/>
        <end position="82"/>
    </location>
</feature>
<keyword evidence="1" id="KW-1133">Transmembrane helix</keyword>
<proteinExistence type="predicted"/>
<evidence type="ECO:0000256" key="1">
    <source>
        <dbReference type="SAM" id="Phobius"/>
    </source>
</evidence>
<gene>
    <name evidence="2" type="ORF">SDC9_114008</name>
</gene>
<accession>A0A645BR61</accession>
<comment type="caution">
    <text evidence="2">The sequence shown here is derived from an EMBL/GenBank/DDBJ whole genome shotgun (WGS) entry which is preliminary data.</text>
</comment>
<name>A0A645BR61_9ZZZZ</name>
<feature type="transmembrane region" description="Helical" evidence="1">
    <location>
        <begin position="6"/>
        <end position="26"/>
    </location>
</feature>
<organism evidence="2">
    <name type="scientific">bioreactor metagenome</name>
    <dbReference type="NCBI Taxonomy" id="1076179"/>
    <lineage>
        <taxon>unclassified sequences</taxon>
        <taxon>metagenomes</taxon>
        <taxon>ecological metagenomes</taxon>
    </lineage>
</organism>
<feature type="transmembrane region" description="Helical" evidence="1">
    <location>
        <begin position="89"/>
        <end position="105"/>
    </location>
</feature>
<dbReference type="AlphaFoldDB" id="A0A645BR61"/>
<sequence>MTNLFVIPISGVFLIPAFVGVLVSYLSLPLGNIVCWVARVSLDVILSVARYGGSITLNLPAPPAISYLLWLAAMLFASRLCLRGVRQRVLYSGALFAASAALWLLL</sequence>
<dbReference type="EMBL" id="VSSQ01021480">
    <property type="protein sequence ID" value="MPM67091.1"/>
    <property type="molecule type" value="Genomic_DNA"/>
</dbReference>
<evidence type="ECO:0000313" key="2">
    <source>
        <dbReference type="EMBL" id="MPM67091.1"/>
    </source>
</evidence>
<reference evidence="2" key="1">
    <citation type="submission" date="2019-08" db="EMBL/GenBank/DDBJ databases">
        <authorList>
            <person name="Kucharzyk K."/>
            <person name="Murdoch R.W."/>
            <person name="Higgins S."/>
            <person name="Loffler F."/>
        </authorList>
    </citation>
    <scope>NUCLEOTIDE SEQUENCE</scope>
</reference>
<keyword evidence="1" id="KW-0812">Transmembrane</keyword>
<protein>
    <submittedName>
        <fullName evidence="2">Uncharacterized protein</fullName>
    </submittedName>
</protein>